<reference evidence="1 2" key="1">
    <citation type="submission" date="2019-02" db="EMBL/GenBank/DDBJ databases">
        <title>Deep-cultivation of Planctomycetes and their phenomic and genomic characterization uncovers novel biology.</title>
        <authorList>
            <person name="Wiegand S."/>
            <person name="Jogler M."/>
            <person name="Boedeker C."/>
            <person name="Pinto D."/>
            <person name="Vollmers J."/>
            <person name="Rivas-Marin E."/>
            <person name="Kohn T."/>
            <person name="Peeters S.H."/>
            <person name="Heuer A."/>
            <person name="Rast P."/>
            <person name="Oberbeckmann S."/>
            <person name="Bunk B."/>
            <person name="Jeske O."/>
            <person name="Meyerdierks A."/>
            <person name="Storesund J.E."/>
            <person name="Kallscheuer N."/>
            <person name="Luecker S."/>
            <person name="Lage O.M."/>
            <person name="Pohl T."/>
            <person name="Merkel B.J."/>
            <person name="Hornburger P."/>
            <person name="Mueller R.-W."/>
            <person name="Bruemmer F."/>
            <person name="Labrenz M."/>
            <person name="Spormann A.M."/>
            <person name="Op Den Camp H."/>
            <person name="Overmann J."/>
            <person name="Amann R."/>
            <person name="Jetten M.S.M."/>
            <person name="Mascher T."/>
            <person name="Medema M.H."/>
            <person name="Devos D.P."/>
            <person name="Kaster A.-K."/>
            <person name="Ovreas L."/>
            <person name="Rohde M."/>
            <person name="Galperin M.Y."/>
            <person name="Jogler C."/>
        </authorList>
    </citation>
    <scope>NUCLEOTIDE SEQUENCE [LARGE SCALE GENOMIC DNA]</scope>
    <source>
        <strain evidence="1 2">Enr8</strain>
    </source>
</reference>
<protein>
    <submittedName>
        <fullName evidence="1">Uncharacterized protein</fullName>
    </submittedName>
</protein>
<dbReference type="EMBL" id="SJPF01000003">
    <property type="protein sequence ID" value="TWT32580.1"/>
    <property type="molecule type" value="Genomic_DNA"/>
</dbReference>
<dbReference type="AlphaFoldDB" id="A0A5C5V3I5"/>
<comment type="caution">
    <text evidence="1">The sequence shown here is derived from an EMBL/GenBank/DDBJ whole genome shotgun (WGS) entry which is preliminary data.</text>
</comment>
<dbReference type="RefSeq" id="WP_146431718.1">
    <property type="nucleotide sequence ID" value="NZ_SJPF01000003.1"/>
</dbReference>
<evidence type="ECO:0000313" key="2">
    <source>
        <dbReference type="Proteomes" id="UP000318878"/>
    </source>
</evidence>
<organism evidence="1 2">
    <name type="scientific">Blastopirellula retiformator</name>
    <dbReference type="NCBI Taxonomy" id="2527970"/>
    <lineage>
        <taxon>Bacteria</taxon>
        <taxon>Pseudomonadati</taxon>
        <taxon>Planctomycetota</taxon>
        <taxon>Planctomycetia</taxon>
        <taxon>Pirellulales</taxon>
        <taxon>Pirellulaceae</taxon>
        <taxon>Blastopirellula</taxon>
    </lineage>
</organism>
<gene>
    <name evidence="1" type="ORF">Enr8_23840</name>
</gene>
<dbReference type="OrthoDB" id="9762066at2"/>
<proteinExistence type="predicted"/>
<keyword evidence="2" id="KW-1185">Reference proteome</keyword>
<sequence length="80" mass="8756">MTRLIAQRKQAGKLHLRATLDEKTMTLQINDDAPLTIDSPGLIPAQPLDQLSLGHDAKSAAGDYDAPNTFQGVIRQFSIR</sequence>
<dbReference type="Proteomes" id="UP000318878">
    <property type="component" value="Unassembled WGS sequence"/>
</dbReference>
<evidence type="ECO:0000313" key="1">
    <source>
        <dbReference type="EMBL" id="TWT32580.1"/>
    </source>
</evidence>
<accession>A0A5C5V3I5</accession>
<name>A0A5C5V3I5_9BACT</name>